<reference evidence="2 3" key="1">
    <citation type="submission" date="2020-08" db="EMBL/GenBank/DDBJ databases">
        <title>Genomic Encyclopedia of Type Strains, Phase IV (KMG-IV): sequencing the most valuable type-strain genomes for metagenomic binning, comparative biology and taxonomic classification.</title>
        <authorList>
            <person name="Goeker M."/>
        </authorList>
    </citation>
    <scope>NUCLEOTIDE SEQUENCE [LARGE SCALE GENOMIC DNA]</scope>
    <source>
        <strain evidence="2 3">DSM 22071</strain>
    </source>
</reference>
<sequence>MKRGKSGFTLFEVIITLTIIGVLFAATAPLLRSAIESYFLARDMSDELMQINIAMERMTREIRGSEIHSVEGNTALSVYTEAGLVCFVSEGGRIYRGENASASDCFGHINSVPLTSSILSHGELFGYFDFGSDCGDLVISSDPTDANVVTLAIQASTYSNPFRTAVYVQLEANSCFE</sequence>
<dbReference type="NCBIfam" id="TIGR02532">
    <property type="entry name" value="IV_pilin_GFxxxE"/>
    <property type="match status" value="1"/>
</dbReference>
<gene>
    <name evidence="2" type="ORF">HNR37_000584</name>
</gene>
<keyword evidence="1" id="KW-0472">Membrane</keyword>
<comment type="caution">
    <text evidence="2">The sequence shown here is derived from an EMBL/GenBank/DDBJ whole genome shotgun (WGS) entry which is preliminary data.</text>
</comment>
<evidence type="ECO:0000313" key="3">
    <source>
        <dbReference type="Proteomes" id="UP000528322"/>
    </source>
</evidence>
<protein>
    <submittedName>
        <fullName evidence="2">Prepilin-type N-terminal cleavage/methylation domain-containing protein</fullName>
    </submittedName>
</protein>
<dbReference type="InterPro" id="IPR012902">
    <property type="entry name" value="N_methyl_site"/>
</dbReference>
<feature type="transmembrane region" description="Helical" evidence="1">
    <location>
        <begin position="7"/>
        <end position="31"/>
    </location>
</feature>
<dbReference type="Proteomes" id="UP000528322">
    <property type="component" value="Unassembled WGS sequence"/>
</dbReference>
<dbReference type="Pfam" id="PF07963">
    <property type="entry name" value="N_methyl"/>
    <property type="match status" value="1"/>
</dbReference>
<keyword evidence="3" id="KW-1185">Reference proteome</keyword>
<accession>A0A7W7Y3D4</accession>
<keyword evidence="1" id="KW-1133">Transmembrane helix</keyword>
<name>A0A7W7Y3D4_9BACT</name>
<evidence type="ECO:0000256" key="1">
    <source>
        <dbReference type="SAM" id="Phobius"/>
    </source>
</evidence>
<dbReference type="AlphaFoldDB" id="A0A7W7Y3D4"/>
<dbReference type="RefSeq" id="WP_183729680.1">
    <property type="nucleotide sequence ID" value="NZ_JACHID010000002.1"/>
</dbReference>
<keyword evidence="1" id="KW-0812">Transmembrane</keyword>
<organism evidence="2 3">
    <name type="scientific">Desulfurispira natronophila</name>
    <dbReference type="NCBI Taxonomy" id="682562"/>
    <lineage>
        <taxon>Bacteria</taxon>
        <taxon>Pseudomonadati</taxon>
        <taxon>Chrysiogenota</taxon>
        <taxon>Chrysiogenia</taxon>
        <taxon>Chrysiogenales</taxon>
        <taxon>Chrysiogenaceae</taxon>
        <taxon>Desulfurispira</taxon>
    </lineage>
</organism>
<proteinExistence type="predicted"/>
<dbReference type="SUPFAM" id="SSF54523">
    <property type="entry name" value="Pili subunits"/>
    <property type="match status" value="1"/>
</dbReference>
<dbReference type="InterPro" id="IPR045584">
    <property type="entry name" value="Pilin-like"/>
</dbReference>
<dbReference type="EMBL" id="JACHID010000002">
    <property type="protein sequence ID" value="MBB5021278.1"/>
    <property type="molecule type" value="Genomic_DNA"/>
</dbReference>
<evidence type="ECO:0000313" key="2">
    <source>
        <dbReference type="EMBL" id="MBB5021278.1"/>
    </source>
</evidence>